<dbReference type="CDD" id="cd18793">
    <property type="entry name" value="SF2_C_SNF"/>
    <property type="match status" value="1"/>
</dbReference>
<keyword evidence="1" id="KW-0489">Methyltransferase</keyword>
<dbReference type="InterPro" id="IPR049730">
    <property type="entry name" value="SNF2/RAD54-like_C"/>
</dbReference>
<dbReference type="EMBL" id="JAGMWT010000012">
    <property type="protein sequence ID" value="KAH7118782.1"/>
    <property type="molecule type" value="Genomic_DNA"/>
</dbReference>
<comment type="caution">
    <text evidence="8">The sequence shown here is derived from an EMBL/GenBank/DDBJ whole genome shotgun (WGS) entry which is preliminary data.</text>
</comment>
<feature type="compositionally biased region" description="Low complexity" evidence="6">
    <location>
        <begin position="273"/>
        <end position="284"/>
    </location>
</feature>
<dbReference type="InterPro" id="IPR029063">
    <property type="entry name" value="SAM-dependent_MTases_sf"/>
</dbReference>
<keyword evidence="4" id="KW-0378">Hydrolase</keyword>
<name>A0A9P9DGX4_9PLEO</name>
<sequence>MLHITSFFTKLGKRKREGELSADMEGAEEGSGSVASSPSTIAIALSPSTITVAQPERKALHILKETSQRTNASPPPRKQRRVLMHVAIPFKPRPTVTDFVAVSPLPGKPSPKARSSSPTSPVRTCTPQSHSTAGAFQRHVSQSRYYTNAGAYIPAWKRLGLTISQDKKDITSPMRDIDEQTPLSVSSQTEKDGGEVSTFPSKPAVVTQTKPSRSSIENYKLVDANSDDVTPRESEIGIKRLPNRPRRSAKRLSYIDVFVDKDRSLHGQILDSVVQDSQSESDFSAPDEEDSVAESDDDVVSIADLTTDDTKSLPYVNKNEGVLPRETELPKRNRKATTTKAAKTKDMINLSLPPLTDIKDIFSDMVANAMKKGLSSALKDIKDRPLNVATMCSGTESPLIALQLVSQALQDQGYSAIEVNHHFSAEIEPFKQGFIERNFQPKILFRDVREFISQDATATTAYGADVTIPQNLDILVAGFVCKDLSRLNNKRKSLEDEGESGDTWNAVYNYSKRFRPSVVLIENVKSTSEFWDSFKSKWKKIGYESTWHICDTKHYYLPQTRQRMYMIAINQELFGPGADKAASEWKGTMTGLQRACSSPFEAFLSTEYFSHSDYVSRLNESDWVLCKLRYDTIRSDERLGRRNPISQWSENGSIRPPDFANRKWYNSQSSRVYDAIDIKYLQQAADPGEDSLFKMAIWDVSQNVERFNTSHGIAPCITPNGCDFISNRQTSLNGSQLLLLQGMPMNKLHFGKETQKEQQDLAGNAMSTTVIGASILAALISARKSFRSTPAVLGPSTDSPVSTLVSDYLIPASMDTKTIPPTKPDSINIGELQIDARLSSALCNCEGTKHVSSSNIQECGQCGHTACSSCAGNPRHEYFGKVERKGLVLPTEFEQKWRPRLPGRVLLPNFSEARPPVGNSMKPFAERLSQLNFKTNYFTLSRFKRSEGCWQIVYESTEATLELLIGKTVLWHLYVTCPTSELGNSVLRAALGQPIARGSVQTALMEPIWEIFTPSSSKLMLSLTASVARTKSWRNRLGLLDYRKETVPSHIDVSIEGRQSQTIGLAGKYVLLPNCGTSFSSLYKKVDSNHNPLYLLHDPDAIGPTKLDPFVFSHNISRMRYGETRPCLARLPPSWRPWHNPGDRSISIESIIPGEWTKSSLRLEMDSPAIKAQVASLSEVSKHVENCSRPVKVIEATIPCRSSTYQWAVEKVKLLPTLSEANTWHILEPNSSCSEATCDCAPAKPSILWNVDEKGVCTAYEDRKASALFERAIKTRPQILDVRFSIGSNESVVQVGFNVASLVHRARGRMASQPRLRECTTSWRLIADHVEPAWEPFDKLRLSSNAGDLPYSGHLGLQYELGDAQKKSLTWMRNQERGVPLTITEIEEEIHPIGWRVEARADATVSMRGGILADLPSFGKTITTIALIHDEFKTQSQEAILENNGKHAPPNLPALFETTATLVICPPTLVKQWPTELRDFLGDYNVLIVERVVDLQKLTIEDVQKAQVIVVSWKVFLDPAYVAQIACFTAVPEPASTKPRAYDAWLDFASQEVPKRVQELQQAGAWAFDANTSNVLLQRLGQPEFKAIVPLRIGHGSAYKSYSSMKSRTNNKKTTKKTPSPPNTTKRSNDWTAYPASILHMFRFNRIVVDEYHYICEDTKNTMAYAAIRTLSSHKRWLLSGTPALANFSDVNRIAGIFGVSLGRDNHEKKKLLGEQTDVEKFLSQMEKKSYFWHKAQHERAQAFLDNFARQNEPSLEHIACSELISPVELGLAHHIVYLELSQHLISQKMQMKKLKGSSSDRIDRLNSSLNNSDTAEEALLKSALIFQASEGQSGIDGLINKREKQISETKRELLTLMKEAEGFQNLVKDKDGGHYITFKRDLEGPHALGDGEVARSLRRLARSAETSPTEVKKVASLAEKLKMSTSNIRSSAQEMLLRTRSLRFIKNVEKLAPLLDSGNTQTPQTCDSPNCSGSADVSQLFVAYQCGHFVCEPCLAKRVDNEDCIHDGCDAPFLAPNLLRLSDLGVSRNKGKESLLGAKIHAVVNLITSMPDDDQGLIFVPNDETMDIVEEALESYDISFHSVGGSSSTSETVEDFKNNSDPKTRKKLLILNLNDDSASGLNLVNANHVIFIAPILAESQYQYDSAMAQAIARCRRYRQKKKVHVYHFVALNTIDVDILEHRHKRFDAIGDSVIPRVSQKINKKKKEKTRLIRNTDGKYILLPISWLGENDTVEELRIGAEMGMFTSLINFSESFARDGNE</sequence>
<reference evidence="8" key="1">
    <citation type="journal article" date="2021" name="Nat. Commun.">
        <title>Genetic determinants of endophytism in the Arabidopsis root mycobiome.</title>
        <authorList>
            <person name="Mesny F."/>
            <person name="Miyauchi S."/>
            <person name="Thiergart T."/>
            <person name="Pickel B."/>
            <person name="Atanasova L."/>
            <person name="Karlsson M."/>
            <person name="Huettel B."/>
            <person name="Barry K.W."/>
            <person name="Haridas S."/>
            <person name="Chen C."/>
            <person name="Bauer D."/>
            <person name="Andreopoulos W."/>
            <person name="Pangilinan J."/>
            <person name="LaButti K."/>
            <person name="Riley R."/>
            <person name="Lipzen A."/>
            <person name="Clum A."/>
            <person name="Drula E."/>
            <person name="Henrissat B."/>
            <person name="Kohler A."/>
            <person name="Grigoriev I.V."/>
            <person name="Martin F.M."/>
            <person name="Hacquard S."/>
        </authorList>
    </citation>
    <scope>NUCLEOTIDE SEQUENCE</scope>
    <source>
        <strain evidence="8">MPI-CAGE-CH-0243</strain>
    </source>
</reference>
<keyword evidence="5" id="KW-0067">ATP-binding</keyword>
<dbReference type="Pfam" id="PF00145">
    <property type="entry name" value="DNA_methylase"/>
    <property type="match status" value="1"/>
</dbReference>
<dbReference type="InterPro" id="IPR001525">
    <property type="entry name" value="C5_MeTfrase"/>
</dbReference>
<dbReference type="Gene3D" id="3.40.50.10810">
    <property type="entry name" value="Tandem AAA-ATPase domain"/>
    <property type="match status" value="2"/>
</dbReference>
<evidence type="ECO:0000256" key="1">
    <source>
        <dbReference type="ARBA" id="ARBA00022603"/>
    </source>
</evidence>
<dbReference type="SUPFAM" id="SSF53335">
    <property type="entry name" value="S-adenosyl-L-methionine-dependent methyltransferases"/>
    <property type="match status" value="1"/>
</dbReference>
<evidence type="ECO:0000259" key="7">
    <source>
        <dbReference type="PROSITE" id="PS51194"/>
    </source>
</evidence>
<feature type="domain" description="Helicase C-terminal" evidence="7">
    <location>
        <begin position="2043"/>
        <end position="2210"/>
    </location>
</feature>
<dbReference type="PANTHER" id="PTHR45626">
    <property type="entry name" value="TRANSCRIPTION TERMINATION FACTOR 2-RELATED"/>
    <property type="match status" value="1"/>
</dbReference>
<organism evidence="8 9">
    <name type="scientific">Dendryphion nanum</name>
    <dbReference type="NCBI Taxonomy" id="256645"/>
    <lineage>
        <taxon>Eukaryota</taxon>
        <taxon>Fungi</taxon>
        <taxon>Dikarya</taxon>
        <taxon>Ascomycota</taxon>
        <taxon>Pezizomycotina</taxon>
        <taxon>Dothideomycetes</taxon>
        <taxon>Pleosporomycetidae</taxon>
        <taxon>Pleosporales</taxon>
        <taxon>Torulaceae</taxon>
        <taxon>Dendryphion</taxon>
    </lineage>
</organism>
<dbReference type="OrthoDB" id="423221at2759"/>
<feature type="compositionally biased region" description="Acidic residues" evidence="6">
    <location>
        <begin position="285"/>
        <end position="299"/>
    </location>
</feature>
<feature type="region of interest" description="Disordered" evidence="6">
    <location>
        <begin position="103"/>
        <end position="136"/>
    </location>
</feature>
<feature type="region of interest" description="Disordered" evidence="6">
    <location>
        <begin position="273"/>
        <end position="299"/>
    </location>
</feature>
<dbReference type="InterPro" id="IPR001650">
    <property type="entry name" value="Helicase_C-like"/>
</dbReference>
<evidence type="ECO:0000256" key="6">
    <source>
        <dbReference type="SAM" id="MobiDB-lite"/>
    </source>
</evidence>
<dbReference type="Pfam" id="PF00176">
    <property type="entry name" value="SNF2-rel_dom"/>
    <property type="match status" value="2"/>
</dbReference>
<gene>
    <name evidence="8" type="ORF">B0J11DRAFT_75237</name>
</gene>
<evidence type="ECO:0000256" key="2">
    <source>
        <dbReference type="ARBA" id="ARBA00022679"/>
    </source>
</evidence>
<dbReference type="InterPro" id="IPR038718">
    <property type="entry name" value="SNF2-like_sf"/>
</dbReference>
<dbReference type="GO" id="GO:0005524">
    <property type="term" value="F:ATP binding"/>
    <property type="evidence" value="ECO:0007669"/>
    <property type="project" value="UniProtKB-KW"/>
</dbReference>
<evidence type="ECO:0000256" key="5">
    <source>
        <dbReference type="ARBA" id="ARBA00022840"/>
    </source>
</evidence>
<dbReference type="InterPro" id="IPR014001">
    <property type="entry name" value="Helicase_ATP-bd"/>
</dbReference>
<feature type="compositionally biased region" description="Polar residues" evidence="6">
    <location>
        <begin position="113"/>
        <end position="136"/>
    </location>
</feature>
<keyword evidence="2" id="KW-0808">Transferase</keyword>
<feature type="region of interest" description="Disordered" evidence="6">
    <location>
        <begin position="172"/>
        <end position="214"/>
    </location>
</feature>
<protein>
    <recommendedName>
        <fullName evidence="7">Helicase C-terminal domain-containing protein</fullName>
    </recommendedName>
</protein>
<keyword evidence="3" id="KW-0547">Nucleotide-binding</keyword>
<keyword evidence="9" id="KW-1185">Reference proteome</keyword>
<dbReference type="GO" id="GO:0005634">
    <property type="term" value="C:nucleus"/>
    <property type="evidence" value="ECO:0007669"/>
    <property type="project" value="TreeGrafter"/>
</dbReference>
<evidence type="ECO:0000256" key="4">
    <source>
        <dbReference type="ARBA" id="ARBA00022801"/>
    </source>
</evidence>
<evidence type="ECO:0000313" key="8">
    <source>
        <dbReference type="EMBL" id="KAH7118782.1"/>
    </source>
</evidence>
<proteinExistence type="predicted"/>
<dbReference type="GO" id="GO:0008094">
    <property type="term" value="F:ATP-dependent activity, acting on DNA"/>
    <property type="evidence" value="ECO:0007669"/>
    <property type="project" value="TreeGrafter"/>
</dbReference>
<accession>A0A9P9DGX4</accession>
<dbReference type="GO" id="GO:0016787">
    <property type="term" value="F:hydrolase activity"/>
    <property type="evidence" value="ECO:0007669"/>
    <property type="project" value="UniProtKB-KW"/>
</dbReference>
<feature type="region of interest" description="Disordered" evidence="6">
    <location>
        <begin position="15"/>
        <end position="39"/>
    </location>
</feature>
<evidence type="ECO:0000256" key="3">
    <source>
        <dbReference type="ARBA" id="ARBA00022741"/>
    </source>
</evidence>
<dbReference type="InterPro" id="IPR027417">
    <property type="entry name" value="P-loop_NTPase"/>
</dbReference>
<dbReference type="GO" id="GO:0008168">
    <property type="term" value="F:methyltransferase activity"/>
    <property type="evidence" value="ECO:0007669"/>
    <property type="project" value="UniProtKB-KW"/>
</dbReference>
<dbReference type="Proteomes" id="UP000700596">
    <property type="component" value="Unassembled WGS sequence"/>
</dbReference>
<dbReference type="GO" id="GO:0006281">
    <property type="term" value="P:DNA repair"/>
    <property type="evidence" value="ECO:0007669"/>
    <property type="project" value="TreeGrafter"/>
</dbReference>
<dbReference type="InterPro" id="IPR000330">
    <property type="entry name" value="SNF2_N"/>
</dbReference>
<dbReference type="PANTHER" id="PTHR45626:SF26">
    <property type="entry name" value="FAMILY HELICASE, PUTATIVE (AFU_ORTHOLOGUE AFUA_2G09120)-RELATED"/>
    <property type="match status" value="1"/>
</dbReference>
<evidence type="ECO:0000313" key="9">
    <source>
        <dbReference type="Proteomes" id="UP000700596"/>
    </source>
</evidence>
<dbReference type="InterPro" id="IPR050628">
    <property type="entry name" value="SNF2_RAD54_helicase_TF"/>
</dbReference>
<dbReference type="Gene3D" id="3.40.50.150">
    <property type="entry name" value="Vaccinia Virus protein VP39"/>
    <property type="match status" value="1"/>
</dbReference>
<dbReference type="GO" id="GO:0032259">
    <property type="term" value="P:methylation"/>
    <property type="evidence" value="ECO:0007669"/>
    <property type="project" value="UniProtKB-KW"/>
</dbReference>
<feature type="region of interest" description="Disordered" evidence="6">
    <location>
        <begin position="1602"/>
        <end position="1629"/>
    </location>
</feature>
<dbReference type="SMART" id="SM00487">
    <property type="entry name" value="DEXDc"/>
    <property type="match status" value="1"/>
</dbReference>
<dbReference type="PROSITE" id="PS51194">
    <property type="entry name" value="HELICASE_CTER"/>
    <property type="match status" value="1"/>
</dbReference>
<dbReference type="SUPFAM" id="SSF52540">
    <property type="entry name" value="P-loop containing nucleoside triphosphate hydrolases"/>
    <property type="match status" value="2"/>
</dbReference>
<dbReference type="Gene3D" id="3.40.50.300">
    <property type="entry name" value="P-loop containing nucleotide triphosphate hydrolases"/>
    <property type="match status" value="1"/>
</dbReference>
<feature type="compositionally biased region" description="Low complexity" evidence="6">
    <location>
        <begin position="30"/>
        <end position="39"/>
    </location>
</feature>